<comment type="caution">
    <text evidence="1">The sequence shown here is derived from an EMBL/GenBank/DDBJ whole genome shotgun (WGS) entry which is preliminary data.</text>
</comment>
<organism evidence="1 2">
    <name type="scientific">Hibiscus sabdariffa</name>
    <name type="common">roselle</name>
    <dbReference type="NCBI Taxonomy" id="183260"/>
    <lineage>
        <taxon>Eukaryota</taxon>
        <taxon>Viridiplantae</taxon>
        <taxon>Streptophyta</taxon>
        <taxon>Embryophyta</taxon>
        <taxon>Tracheophyta</taxon>
        <taxon>Spermatophyta</taxon>
        <taxon>Magnoliopsida</taxon>
        <taxon>eudicotyledons</taxon>
        <taxon>Gunneridae</taxon>
        <taxon>Pentapetalae</taxon>
        <taxon>rosids</taxon>
        <taxon>malvids</taxon>
        <taxon>Malvales</taxon>
        <taxon>Malvaceae</taxon>
        <taxon>Malvoideae</taxon>
        <taxon>Hibiscus</taxon>
    </lineage>
</organism>
<sequence length="237" mass="27261">MKTLYLPFCFLPFRNSTPSYFCINVQDPVKFCSSVTSNVWRSPLVGQRRSSRRAWSERNGRRRGEVGWKLGLRVFRRGWFRCIFTSLYQIHCPKRVSRFDHGIPQRPEGRGSKGLGEDGFMTIIVSHAQPFAFFHQLSQRVVSPIGFGTNGEEKLMVVSKTYLGGDQRKWTILPMESRELWKVVHVIFFYFELGSVPSLRIVPEPAEIIAELSTISISEAIEPVNADDPLKDHLRPK</sequence>
<gene>
    <name evidence="1" type="ORF">V6N11_030702</name>
</gene>
<accession>A0ABR2NBH4</accession>
<protein>
    <submittedName>
        <fullName evidence="1">Uncharacterized protein</fullName>
    </submittedName>
</protein>
<reference evidence="1 2" key="1">
    <citation type="journal article" date="2024" name="G3 (Bethesda)">
        <title>Genome assembly of Hibiscus sabdariffa L. provides insights into metabolisms of medicinal natural products.</title>
        <authorList>
            <person name="Kim T."/>
        </authorList>
    </citation>
    <scope>NUCLEOTIDE SEQUENCE [LARGE SCALE GENOMIC DNA]</scope>
    <source>
        <strain evidence="1">TK-2024</strain>
        <tissue evidence="1">Old leaves</tissue>
    </source>
</reference>
<keyword evidence="2" id="KW-1185">Reference proteome</keyword>
<evidence type="ECO:0000313" key="1">
    <source>
        <dbReference type="EMBL" id="KAK8973512.1"/>
    </source>
</evidence>
<name>A0ABR2NBH4_9ROSI</name>
<evidence type="ECO:0000313" key="2">
    <source>
        <dbReference type="Proteomes" id="UP001396334"/>
    </source>
</evidence>
<proteinExistence type="predicted"/>
<dbReference type="Proteomes" id="UP001396334">
    <property type="component" value="Unassembled WGS sequence"/>
</dbReference>
<dbReference type="EMBL" id="JBBPBN010000183">
    <property type="protein sequence ID" value="KAK8973512.1"/>
    <property type="molecule type" value="Genomic_DNA"/>
</dbReference>